<dbReference type="SUPFAM" id="SSF55729">
    <property type="entry name" value="Acyl-CoA N-acyltransferases (Nat)"/>
    <property type="match status" value="1"/>
</dbReference>
<dbReference type="Pfam" id="PF13420">
    <property type="entry name" value="Acetyltransf_4"/>
    <property type="match status" value="1"/>
</dbReference>
<feature type="domain" description="N-acetyltransferase" evidence="3">
    <location>
        <begin position="5"/>
        <end position="165"/>
    </location>
</feature>
<name>A0ABS8PUV3_9BACT</name>
<evidence type="ECO:0000313" key="5">
    <source>
        <dbReference type="Proteomes" id="UP001199816"/>
    </source>
</evidence>
<gene>
    <name evidence="4" type="ORF">LQ567_18825</name>
</gene>
<organism evidence="4 5">
    <name type="scientific">Niabella pedocola</name>
    <dbReference type="NCBI Taxonomy" id="1752077"/>
    <lineage>
        <taxon>Bacteria</taxon>
        <taxon>Pseudomonadati</taxon>
        <taxon>Bacteroidota</taxon>
        <taxon>Chitinophagia</taxon>
        <taxon>Chitinophagales</taxon>
        <taxon>Chitinophagaceae</taxon>
        <taxon>Niabella</taxon>
    </lineage>
</organism>
<evidence type="ECO:0000256" key="1">
    <source>
        <dbReference type="ARBA" id="ARBA00022679"/>
    </source>
</evidence>
<reference evidence="4 5" key="1">
    <citation type="submission" date="2021-11" db="EMBL/GenBank/DDBJ databases">
        <title>Genomic of Niabella pedocola.</title>
        <authorList>
            <person name="Wu T."/>
        </authorList>
    </citation>
    <scope>NUCLEOTIDE SEQUENCE [LARGE SCALE GENOMIC DNA]</scope>
    <source>
        <strain evidence="4 5">JCM 31011</strain>
    </source>
</reference>
<dbReference type="Gene3D" id="3.40.630.30">
    <property type="match status" value="1"/>
</dbReference>
<dbReference type="CDD" id="cd04301">
    <property type="entry name" value="NAT_SF"/>
    <property type="match status" value="1"/>
</dbReference>
<dbReference type="PROSITE" id="PS51186">
    <property type="entry name" value="GNAT"/>
    <property type="match status" value="1"/>
</dbReference>
<evidence type="ECO:0000259" key="3">
    <source>
        <dbReference type="PROSITE" id="PS51186"/>
    </source>
</evidence>
<keyword evidence="1" id="KW-0808">Transferase</keyword>
<dbReference type="PANTHER" id="PTHR43072">
    <property type="entry name" value="N-ACETYLTRANSFERASE"/>
    <property type="match status" value="1"/>
</dbReference>
<accession>A0ABS8PUV3</accession>
<keyword evidence="5" id="KW-1185">Reference proteome</keyword>
<dbReference type="InterPro" id="IPR000182">
    <property type="entry name" value="GNAT_dom"/>
</dbReference>
<dbReference type="EMBL" id="JAJNEC010000005">
    <property type="protein sequence ID" value="MCD2424844.1"/>
    <property type="molecule type" value="Genomic_DNA"/>
</dbReference>
<evidence type="ECO:0000313" key="4">
    <source>
        <dbReference type="EMBL" id="MCD2424844.1"/>
    </source>
</evidence>
<proteinExistence type="predicted"/>
<evidence type="ECO:0000256" key="2">
    <source>
        <dbReference type="ARBA" id="ARBA00023315"/>
    </source>
</evidence>
<dbReference type="RefSeq" id="WP_231007191.1">
    <property type="nucleotide sequence ID" value="NZ_JAJNEC010000005.1"/>
</dbReference>
<dbReference type="InterPro" id="IPR016181">
    <property type="entry name" value="Acyl_CoA_acyltransferase"/>
</dbReference>
<comment type="caution">
    <text evidence="4">The sequence shown here is derived from an EMBL/GenBank/DDBJ whole genome shotgun (WGS) entry which is preliminary data.</text>
</comment>
<dbReference type="Proteomes" id="UP001199816">
    <property type="component" value="Unassembled WGS sequence"/>
</dbReference>
<keyword evidence="2" id="KW-0012">Acyltransferase</keyword>
<sequence>MGPDITLKELAAEDLPAVKQIYDWYVLHSTATFHTEPVTTDELKEFIYIGHPRFKSWLIHNQGQPAGYCYLTNYKKRQAYDKTAELTIYLAHDCYVKGIGQTALTQLEAHAREAGFKNLLAIISGDNDRSIHFFEKNGYVKCAHFKNVGEKFGKVLDVVGYQKEI</sequence>
<protein>
    <submittedName>
        <fullName evidence="4">N-acetyltransferase family protein</fullName>
    </submittedName>
</protein>
<dbReference type="PANTHER" id="PTHR43072:SF23">
    <property type="entry name" value="UPF0039 PROTEIN C11D3.02C"/>
    <property type="match status" value="1"/>
</dbReference>